<dbReference type="SMART" id="SM00387">
    <property type="entry name" value="HATPase_c"/>
    <property type="match status" value="1"/>
</dbReference>
<keyword evidence="5 9" id="KW-0418">Kinase</keyword>
<protein>
    <recommendedName>
        <fullName evidence="2">histidine kinase</fullName>
        <ecNumber evidence="2">2.7.13.3</ecNumber>
    </recommendedName>
</protein>
<dbReference type="PROSITE" id="PS50885">
    <property type="entry name" value="HAMP"/>
    <property type="match status" value="1"/>
</dbReference>
<dbReference type="PANTHER" id="PTHR43047">
    <property type="entry name" value="TWO-COMPONENT HISTIDINE PROTEIN KINASE"/>
    <property type="match status" value="1"/>
</dbReference>
<sequence>MLDKSLTSDWTTNWYGSLSVKITSIVLWGIAIIGACIAVILLWDNETEIRANFNHYADTIALQASNDLFQSLSGTENKNWDSLMSNAQSLGFTGIKIKFDYINSYQSGETNSKHKIIRKLYYYSDGKPQVATLSLYHLSFDRLQTLEQKRLLLTTVAICLIFGVLLNSIIQRILTNPFNALLVATKKISEGNMDLRLDTARQDEFGQLADFFNRMMDQIATQQNILKETVEQAHSATKAKTTFIANMSHELRTPLNSIIGFTSIVKEGMAGDVNKEQQKQLNKAYTNAIHLLSLIDELLNISKIESDEVDLNISEFNVSELVTEVVDMLKPQCEKKSLRLEVECNNCGLLLSDRSKIKQILIILIDNAIKFTQAGNISINSWGEDQRIVFQIKDTGSGIKKEHLDLIFNPFYQEDSAVAREYEGTGLGLAICKQFIDMLSGKIEVQSEFRKGSRFTFYLPRTNDAQVNNHE</sequence>
<feature type="transmembrane region" description="Helical" evidence="6">
    <location>
        <begin position="151"/>
        <end position="170"/>
    </location>
</feature>
<dbReference type="SMART" id="SM00304">
    <property type="entry name" value="HAMP"/>
    <property type="match status" value="1"/>
</dbReference>
<dbReference type="AlphaFoldDB" id="A0A3B0Y193"/>
<reference evidence="9" key="1">
    <citation type="submission" date="2018-06" db="EMBL/GenBank/DDBJ databases">
        <authorList>
            <person name="Zhirakovskaya E."/>
        </authorList>
    </citation>
    <scope>NUCLEOTIDE SEQUENCE</scope>
</reference>
<organism evidence="9">
    <name type="scientific">hydrothermal vent metagenome</name>
    <dbReference type="NCBI Taxonomy" id="652676"/>
    <lineage>
        <taxon>unclassified sequences</taxon>
        <taxon>metagenomes</taxon>
        <taxon>ecological metagenomes</taxon>
    </lineage>
</organism>
<dbReference type="Gene3D" id="3.30.565.10">
    <property type="entry name" value="Histidine kinase-like ATPase, C-terminal domain"/>
    <property type="match status" value="1"/>
</dbReference>
<dbReference type="FunFam" id="3.30.565.10:FF:000010">
    <property type="entry name" value="Sensor histidine kinase RcsC"/>
    <property type="match status" value="1"/>
</dbReference>
<keyword evidence="6" id="KW-0812">Transmembrane</keyword>
<feature type="domain" description="HAMP" evidence="8">
    <location>
        <begin position="172"/>
        <end position="224"/>
    </location>
</feature>
<keyword evidence="4" id="KW-0808">Transferase</keyword>
<dbReference type="CDD" id="cd00082">
    <property type="entry name" value="HisKA"/>
    <property type="match status" value="1"/>
</dbReference>
<feature type="domain" description="Histidine kinase" evidence="7">
    <location>
        <begin position="246"/>
        <end position="463"/>
    </location>
</feature>
<comment type="catalytic activity">
    <reaction evidence="1">
        <text>ATP + protein L-histidine = ADP + protein N-phospho-L-histidine.</text>
        <dbReference type="EC" id="2.7.13.3"/>
    </reaction>
</comment>
<evidence type="ECO:0000256" key="4">
    <source>
        <dbReference type="ARBA" id="ARBA00022679"/>
    </source>
</evidence>
<dbReference type="PANTHER" id="PTHR43047:SF63">
    <property type="entry name" value="HISTIDINE KINASE"/>
    <property type="match status" value="1"/>
</dbReference>
<evidence type="ECO:0000256" key="2">
    <source>
        <dbReference type="ARBA" id="ARBA00012438"/>
    </source>
</evidence>
<dbReference type="EC" id="2.7.13.3" evidence="2"/>
<name>A0A3B0Y193_9ZZZZ</name>
<evidence type="ECO:0000256" key="6">
    <source>
        <dbReference type="SAM" id="Phobius"/>
    </source>
</evidence>
<accession>A0A3B0Y193</accession>
<dbReference type="InterPro" id="IPR004358">
    <property type="entry name" value="Sig_transdc_His_kin-like_C"/>
</dbReference>
<evidence type="ECO:0000256" key="1">
    <source>
        <dbReference type="ARBA" id="ARBA00000085"/>
    </source>
</evidence>
<proteinExistence type="predicted"/>
<dbReference type="SUPFAM" id="SSF158472">
    <property type="entry name" value="HAMP domain-like"/>
    <property type="match status" value="1"/>
</dbReference>
<dbReference type="Gene3D" id="6.10.340.10">
    <property type="match status" value="1"/>
</dbReference>
<keyword evidence="6" id="KW-0472">Membrane</keyword>
<dbReference type="InterPro" id="IPR036890">
    <property type="entry name" value="HATPase_C_sf"/>
</dbReference>
<dbReference type="CDD" id="cd16922">
    <property type="entry name" value="HATPase_EvgS-ArcB-TorS-like"/>
    <property type="match status" value="1"/>
</dbReference>
<dbReference type="Gene3D" id="1.10.287.130">
    <property type="match status" value="1"/>
</dbReference>
<keyword evidence="6" id="KW-1133">Transmembrane helix</keyword>
<dbReference type="SUPFAM" id="SSF55874">
    <property type="entry name" value="ATPase domain of HSP90 chaperone/DNA topoisomerase II/histidine kinase"/>
    <property type="match status" value="1"/>
</dbReference>
<dbReference type="InterPro" id="IPR003661">
    <property type="entry name" value="HisK_dim/P_dom"/>
</dbReference>
<dbReference type="GO" id="GO:0005886">
    <property type="term" value="C:plasma membrane"/>
    <property type="evidence" value="ECO:0007669"/>
    <property type="project" value="TreeGrafter"/>
</dbReference>
<dbReference type="Pfam" id="PF02518">
    <property type="entry name" value="HATPase_c"/>
    <property type="match status" value="1"/>
</dbReference>
<dbReference type="Pfam" id="PF00672">
    <property type="entry name" value="HAMP"/>
    <property type="match status" value="1"/>
</dbReference>
<dbReference type="InterPro" id="IPR036097">
    <property type="entry name" value="HisK_dim/P_sf"/>
</dbReference>
<dbReference type="SMART" id="SM00388">
    <property type="entry name" value="HisKA"/>
    <property type="match status" value="1"/>
</dbReference>
<evidence type="ECO:0000256" key="5">
    <source>
        <dbReference type="ARBA" id="ARBA00022777"/>
    </source>
</evidence>
<keyword evidence="3" id="KW-0597">Phosphoprotein</keyword>
<evidence type="ECO:0000259" key="8">
    <source>
        <dbReference type="PROSITE" id="PS50885"/>
    </source>
</evidence>
<gene>
    <name evidence="9" type="ORF">MNBD_GAMMA08-3173</name>
</gene>
<dbReference type="CDD" id="cd06225">
    <property type="entry name" value="HAMP"/>
    <property type="match status" value="1"/>
</dbReference>
<dbReference type="Pfam" id="PF00512">
    <property type="entry name" value="HisKA"/>
    <property type="match status" value="1"/>
</dbReference>
<dbReference type="SUPFAM" id="SSF47384">
    <property type="entry name" value="Homodimeric domain of signal transducing histidine kinase"/>
    <property type="match status" value="1"/>
</dbReference>
<dbReference type="GO" id="GO:0000155">
    <property type="term" value="F:phosphorelay sensor kinase activity"/>
    <property type="evidence" value="ECO:0007669"/>
    <property type="project" value="InterPro"/>
</dbReference>
<dbReference type="EMBL" id="UOFH01000211">
    <property type="protein sequence ID" value="VAW62274.1"/>
    <property type="molecule type" value="Genomic_DNA"/>
</dbReference>
<evidence type="ECO:0000259" key="7">
    <source>
        <dbReference type="PROSITE" id="PS50109"/>
    </source>
</evidence>
<dbReference type="GO" id="GO:0009927">
    <property type="term" value="F:histidine phosphotransfer kinase activity"/>
    <property type="evidence" value="ECO:0007669"/>
    <property type="project" value="TreeGrafter"/>
</dbReference>
<feature type="transmembrane region" description="Helical" evidence="6">
    <location>
        <begin position="20"/>
        <end position="43"/>
    </location>
</feature>
<dbReference type="InterPro" id="IPR003660">
    <property type="entry name" value="HAMP_dom"/>
</dbReference>
<dbReference type="InterPro" id="IPR005467">
    <property type="entry name" value="His_kinase_dom"/>
</dbReference>
<dbReference type="PRINTS" id="PR00344">
    <property type="entry name" value="BCTRLSENSOR"/>
</dbReference>
<evidence type="ECO:0000313" key="9">
    <source>
        <dbReference type="EMBL" id="VAW62274.1"/>
    </source>
</evidence>
<dbReference type="PROSITE" id="PS50109">
    <property type="entry name" value="HIS_KIN"/>
    <property type="match status" value="1"/>
</dbReference>
<dbReference type="InterPro" id="IPR003594">
    <property type="entry name" value="HATPase_dom"/>
</dbReference>
<evidence type="ECO:0000256" key="3">
    <source>
        <dbReference type="ARBA" id="ARBA00022553"/>
    </source>
</evidence>